<dbReference type="Proteomes" id="UP000260828">
    <property type="component" value="Unassembled WGS sequence"/>
</dbReference>
<evidence type="ECO:0000313" key="3">
    <source>
        <dbReference type="Proteomes" id="UP000260828"/>
    </source>
</evidence>
<dbReference type="InterPro" id="IPR004360">
    <property type="entry name" value="Glyas_Fos-R_dOase_dom"/>
</dbReference>
<evidence type="ECO:0000313" key="2">
    <source>
        <dbReference type="EMBL" id="RGE68876.1"/>
    </source>
</evidence>
<feature type="domain" description="VOC" evidence="1">
    <location>
        <begin position="12"/>
        <end position="138"/>
    </location>
</feature>
<sequence>MQVKMPGTAAKSVSMLTLGVKDVQRSVAFYEAMGWEYSPDSDGACTYVLSSNIAIGLLPHDFLAKEIGLPVEPIPRYNGLLLAINGENAGEVDAIFERAVAAGASVQQKPVWKDWDGKPGYSGFIMDPDGYVWELAYAPALRIGEDNRLLPTTKAEAAAGKDTKQNRPE</sequence>
<comment type="caution">
    <text evidence="2">The sequence shown here is derived from an EMBL/GenBank/DDBJ whole genome shotgun (WGS) entry which is preliminary data.</text>
</comment>
<dbReference type="RefSeq" id="WP_087214863.1">
    <property type="nucleotide sequence ID" value="NZ_CAMMGH010000001.1"/>
</dbReference>
<dbReference type="InterPro" id="IPR037523">
    <property type="entry name" value="VOC_core"/>
</dbReference>
<dbReference type="Pfam" id="PF00903">
    <property type="entry name" value="Glyoxalase"/>
    <property type="match status" value="1"/>
</dbReference>
<dbReference type="PANTHER" id="PTHR36503">
    <property type="entry name" value="BLR2520 PROTEIN"/>
    <property type="match status" value="1"/>
</dbReference>
<reference evidence="2 3" key="1">
    <citation type="submission" date="2018-08" db="EMBL/GenBank/DDBJ databases">
        <title>A genome reference for cultivated species of the human gut microbiota.</title>
        <authorList>
            <person name="Zou Y."/>
            <person name="Xue W."/>
            <person name="Luo G."/>
        </authorList>
    </citation>
    <scope>NUCLEOTIDE SEQUENCE [LARGE SCALE GENOMIC DNA]</scope>
    <source>
        <strain evidence="2 3">TF05-12AC</strain>
    </source>
</reference>
<dbReference type="EMBL" id="QVME01000002">
    <property type="protein sequence ID" value="RGE68876.1"/>
    <property type="molecule type" value="Genomic_DNA"/>
</dbReference>
<dbReference type="PROSITE" id="PS51819">
    <property type="entry name" value="VOC"/>
    <property type="match status" value="1"/>
</dbReference>
<dbReference type="Gene3D" id="3.10.180.10">
    <property type="entry name" value="2,3-Dihydroxybiphenyl 1,2-Dioxygenase, domain 1"/>
    <property type="match status" value="1"/>
</dbReference>
<dbReference type="SUPFAM" id="SSF54593">
    <property type="entry name" value="Glyoxalase/Bleomycin resistance protein/Dihydroxybiphenyl dioxygenase"/>
    <property type="match status" value="1"/>
</dbReference>
<proteinExistence type="predicted"/>
<evidence type="ECO:0000259" key="1">
    <source>
        <dbReference type="PROSITE" id="PS51819"/>
    </source>
</evidence>
<dbReference type="AlphaFoldDB" id="A0A3E3IP97"/>
<gene>
    <name evidence="2" type="ORF">DXC40_06170</name>
</gene>
<dbReference type="InterPro" id="IPR029068">
    <property type="entry name" value="Glyas_Bleomycin-R_OHBP_Dase"/>
</dbReference>
<dbReference type="PANTHER" id="PTHR36503:SF1">
    <property type="entry name" value="BLR2520 PROTEIN"/>
    <property type="match status" value="1"/>
</dbReference>
<protein>
    <submittedName>
        <fullName evidence="2">VOC family protein</fullName>
    </submittedName>
</protein>
<organism evidence="2 3">
    <name type="scientific">Anaerotruncus colihominis</name>
    <dbReference type="NCBI Taxonomy" id="169435"/>
    <lineage>
        <taxon>Bacteria</taxon>
        <taxon>Bacillati</taxon>
        <taxon>Bacillota</taxon>
        <taxon>Clostridia</taxon>
        <taxon>Eubacteriales</taxon>
        <taxon>Oscillospiraceae</taxon>
        <taxon>Anaerotruncus</taxon>
    </lineage>
</organism>
<accession>A0A3E3IP97</accession>
<name>A0A3E3IP97_9FIRM</name>